<evidence type="ECO:0000313" key="1">
    <source>
        <dbReference type="EMBL" id="ABR50251.1"/>
    </source>
</evidence>
<dbReference type="eggNOG" id="ENOG5033HRY">
    <property type="taxonomic scope" value="Bacteria"/>
</dbReference>
<name>A6TVN3_ALKMQ</name>
<gene>
    <name evidence="1" type="ordered locus">Amet_4170</name>
</gene>
<accession>A6TVN3</accession>
<dbReference type="RefSeq" id="WP_012065199.1">
    <property type="nucleotide sequence ID" value="NC_009633.1"/>
</dbReference>
<keyword evidence="2" id="KW-1185">Reference proteome</keyword>
<reference evidence="2" key="1">
    <citation type="journal article" date="2016" name="Genome Announc.">
        <title>Complete genome sequence of Alkaliphilus metalliredigens strain QYMF, an alkaliphilic and metal-reducing bacterium isolated from borax-contaminated leachate ponds.</title>
        <authorList>
            <person name="Hwang C."/>
            <person name="Copeland A."/>
            <person name="Lucas S."/>
            <person name="Lapidus A."/>
            <person name="Barry K."/>
            <person name="Detter J.C."/>
            <person name="Glavina Del Rio T."/>
            <person name="Hammon N."/>
            <person name="Israni S."/>
            <person name="Dalin E."/>
            <person name="Tice H."/>
            <person name="Pitluck S."/>
            <person name="Chertkov O."/>
            <person name="Brettin T."/>
            <person name="Bruce D."/>
            <person name="Han C."/>
            <person name="Schmutz J."/>
            <person name="Larimer F."/>
            <person name="Land M.L."/>
            <person name="Hauser L."/>
            <person name="Kyrpides N."/>
            <person name="Mikhailova N."/>
            <person name="Ye Q."/>
            <person name="Zhou J."/>
            <person name="Richardson P."/>
            <person name="Fields M.W."/>
        </authorList>
    </citation>
    <scope>NUCLEOTIDE SEQUENCE [LARGE SCALE GENOMIC DNA]</scope>
    <source>
        <strain evidence="2">QYMF</strain>
    </source>
</reference>
<organism evidence="1 2">
    <name type="scientific">Alkaliphilus metalliredigens (strain QYMF)</name>
    <dbReference type="NCBI Taxonomy" id="293826"/>
    <lineage>
        <taxon>Bacteria</taxon>
        <taxon>Bacillati</taxon>
        <taxon>Bacillota</taxon>
        <taxon>Clostridia</taxon>
        <taxon>Peptostreptococcales</taxon>
        <taxon>Natronincolaceae</taxon>
        <taxon>Alkaliphilus</taxon>
    </lineage>
</organism>
<dbReference type="OrthoDB" id="2083795at2"/>
<dbReference type="Proteomes" id="UP000001572">
    <property type="component" value="Chromosome"/>
</dbReference>
<sequence>MGGYHVAHRATSYTKYIGIASTLKLPNNCGFEKDSAATVYDGVFPEFIHGFYKNSYGLDVGVIYRDKKFKLFYHSFSNTCNPTDGDVEVNVSKRDTIELKTYLSGNKILAEAWKNSVKLKTLSIPLTSAAAQAFAGGAKINRELVIAANRHPYIPCDAYFSDTTFSKSTLTTTSYTYEKLRISNSKLLRYADEGTMDRSRYGYLPPTEDSGGYVIDTGSCDFR</sequence>
<proteinExistence type="predicted"/>
<dbReference type="EMBL" id="CP000724">
    <property type="protein sequence ID" value="ABR50251.1"/>
    <property type="molecule type" value="Genomic_DNA"/>
</dbReference>
<dbReference type="HOGENOM" id="CLU_1238077_0_0_9"/>
<dbReference type="KEGG" id="amt:Amet_4170"/>
<dbReference type="AlphaFoldDB" id="A6TVN3"/>
<protein>
    <submittedName>
        <fullName evidence="1">Uncharacterized protein</fullName>
    </submittedName>
</protein>
<evidence type="ECO:0000313" key="2">
    <source>
        <dbReference type="Proteomes" id="UP000001572"/>
    </source>
</evidence>